<dbReference type="GO" id="GO:0042802">
    <property type="term" value="F:identical protein binding"/>
    <property type="evidence" value="ECO:0007669"/>
    <property type="project" value="UniProtKB-ARBA"/>
</dbReference>
<organism evidence="13 14">
    <name type="scientific">Chara braunii</name>
    <name type="common">Braun's stonewort</name>
    <dbReference type="NCBI Taxonomy" id="69332"/>
    <lineage>
        <taxon>Eukaryota</taxon>
        <taxon>Viridiplantae</taxon>
        <taxon>Streptophyta</taxon>
        <taxon>Charophyceae</taxon>
        <taxon>Charales</taxon>
        <taxon>Characeae</taxon>
        <taxon>Chara</taxon>
    </lineage>
</organism>
<dbReference type="GO" id="GO:0009507">
    <property type="term" value="C:chloroplast"/>
    <property type="evidence" value="ECO:0007669"/>
    <property type="project" value="UniProtKB-SubCell"/>
</dbReference>
<dbReference type="Pfam" id="PF01926">
    <property type="entry name" value="MMR_HSR1"/>
    <property type="match status" value="1"/>
</dbReference>
<keyword evidence="4" id="KW-0479">Metal-binding</keyword>
<evidence type="ECO:0000256" key="3">
    <source>
        <dbReference type="ARBA" id="ARBA00022694"/>
    </source>
</evidence>
<dbReference type="CDD" id="cd04164">
    <property type="entry name" value="trmE"/>
    <property type="match status" value="1"/>
</dbReference>
<dbReference type="InterPro" id="IPR005225">
    <property type="entry name" value="Small_GTP-bd"/>
</dbReference>
<dbReference type="Pfam" id="PF10396">
    <property type="entry name" value="TrmE_N"/>
    <property type="match status" value="1"/>
</dbReference>
<dbReference type="NCBIfam" id="TIGR00450">
    <property type="entry name" value="mnmE_trmE_thdF"/>
    <property type="match status" value="1"/>
</dbReference>
<dbReference type="Gene3D" id="3.30.1360.120">
    <property type="entry name" value="Probable tRNA modification gtpase trme, domain 1"/>
    <property type="match status" value="1"/>
</dbReference>
<dbReference type="SUPFAM" id="SSF116878">
    <property type="entry name" value="TrmE connector domain"/>
    <property type="match status" value="1"/>
</dbReference>
<keyword evidence="8" id="KW-0630">Potassium</keyword>
<evidence type="ECO:0000256" key="9">
    <source>
        <dbReference type="ARBA" id="ARBA00023134"/>
    </source>
</evidence>
<evidence type="ECO:0000256" key="5">
    <source>
        <dbReference type="ARBA" id="ARBA00022741"/>
    </source>
</evidence>
<reference evidence="13 14" key="1">
    <citation type="journal article" date="2018" name="Cell">
        <title>The Chara Genome: Secondary Complexity and Implications for Plant Terrestrialization.</title>
        <authorList>
            <person name="Nishiyama T."/>
            <person name="Sakayama H."/>
            <person name="Vries J.D."/>
            <person name="Buschmann H."/>
            <person name="Saint-Marcoux D."/>
            <person name="Ullrich K.K."/>
            <person name="Haas F.B."/>
            <person name="Vanderstraeten L."/>
            <person name="Becker D."/>
            <person name="Lang D."/>
            <person name="Vosolsobe S."/>
            <person name="Rombauts S."/>
            <person name="Wilhelmsson P.K.I."/>
            <person name="Janitza P."/>
            <person name="Kern R."/>
            <person name="Heyl A."/>
            <person name="Rumpler F."/>
            <person name="Villalobos L.I.A.C."/>
            <person name="Clay J.M."/>
            <person name="Skokan R."/>
            <person name="Toyoda A."/>
            <person name="Suzuki Y."/>
            <person name="Kagoshima H."/>
            <person name="Schijlen E."/>
            <person name="Tajeshwar N."/>
            <person name="Catarino B."/>
            <person name="Hetherington A.J."/>
            <person name="Saltykova A."/>
            <person name="Bonnot C."/>
            <person name="Breuninger H."/>
            <person name="Symeonidi A."/>
            <person name="Radhakrishnan G.V."/>
            <person name="Van Nieuwerburgh F."/>
            <person name="Deforce D."/>
            <person name="Chang C."/>
            <person name="Karol K.G."/>
            <person name="Hedrich R."/>
            <person name="Ulvskov P."/>
            <person name="Glockner G."/>
            <person name="Delwiche C.F."/>
            <person name="Petrasek J."/>
            <person name="Van de Peer Y."/>
            <person name="Friml J."/>
            <person name="Beilby M."/>
            <person name="Dolan L."/>
            <person name="Kohara Y."/>
            <person name="Sugano S."/>
            <person name="Fujiyama A."/>
            <person name="Delaux P.-M."/>
            <person name="Quint M."/>
            <person name="TheiBen G."/>
            <person name="Hagemann M."/>
            <person name="Harholt J."/>
            <person name="Dunand C."/>
            <person name="Zachgo S."/>
            <person name="Langdale J."/>
            <person name="Maumus F."/>
            <person name="Straeten D.V.D."/>
            <person name="Gould S.B."/>
            <person name="Rensing S.A."/>
        </authorList>
    </citation>
    <scope>NUCLEOTIDE SEQUENCE [LARGE SCALE GENOMIC DNA]</scope>
    <source>
        <strain evidence="13 14">S276</strain>
    </source>
</reference>
<dbReference type="GO" id="GO:0003924">
    <property type="term" value="F:GTPase activity"/>
    <property type="evidence" value="ECO:0007669"/>
    <property type="project" value="InterPro"/>
</dbReference>
<gene>
    <name evidence="13" type="ORF">CBR_g9146</name>
</gene>
<sequence length="1173" mass="123620">MISKGTSSDVAYLVISTVTAWQEIAKSKSGSSKSKSERKRERQKQKRAKAGAAKAKSGPAKAKAGVAKAKAGVAKAKAKAKAEAAKAKAGAAKAKAGAAKAKVGGAKAKAGAEARGESAVRTFSPSSLEARTSLKGSYDGLSHGSKRGRTRQGLAATCQDVSRGRGCERHPLLHRWGVRGGEEGRRSHIQGETADDCLWKGLPATKGWGGGKCPRENVLLGGSSYRAQLSAARAGQSFDSLPGHLGAGQSFDSLPGHLGNPPFPDNVMMRGSNGDGGRSATNMTKMTRFVERERRPACPSLYVTKGYWNRLPPAFSHNMARSFFWPSGDDLRLGGTSPFVPFVRLKTSSCEPMMIMNGNQKRSSSSSSPSPPPPPPPPPPPSSSSSSSSSAAAVAAAAASGPSSSASAAAAAAAWNGEAVAGVVAYNGAKLAGASARSSMLAASRGDNGDPREIQLPNPSMSCHSVSTKSMIETAATSSKQSKQGPAVWSEADEYYADVGGRRVLNESQLRRPFAETSVRMGGRFPSEHATSEETEKGEGEGETRAAEEEDEIPHVSSSSATWQSRRTLTRSRSSGDEEEECDESLSSSVRSGRAKSFSVLGRSAAAERLRISKVRECTTTGIEEEEEEEEEQTTSSSAEVSTDTIAAIVTAVAGQQGAVAIVRLSGRDAIAITSRVFQPARKRRKAGGNATWRPESHRVEYGTVVDGDGRPVDEVIVVPMLAPRSYTREDVVELQCHGGEVCVSRVLQACLECGARLAKPGEFTLRAFLNGRLDLTQAESVADLVTARTSQAADSALAGLKGGMSSIIRSLRAECIDLLVEMEARLDFDDELPPFDPTVLAQRLTAMWKEVQRALCTAKRGRLLQSGMEVVIVGRPNVGKSSLLNTWSGTDRAIVTEIPGTTRDIVESSVVVGGFPVRLLDTAGIRETQDKVESIGVQRSTSAAVDADVIIMVVSAADGWTDADDTIVERIWGCCTGSHDHATAPSSSPPSSSSPLHGGVWEAGSLSGPMSIAAVPAEVGSQEEAQQVSQFARRRRRPLAPAILAVNKVDRAPFHAVRVPPHAADVFRTMVATSATVGSGIDDLERAILDLVGVGDVASDGLGWTVNQRQAEQLVRAGEALERVKASIEQNLPVDFWTIDLRDAALALGQISGDDVAEEVLSGVFSRFCIGK</sequence>
<dbReference type="Pfam" id="PF12631">
    <property type="entry name" value="MnmE_helical"/>
    <property type="match status" value="1"/>
</dbReference>
<dbReference type="InterPro" id="IPR027368">
    <property type="entry name" value="MnmE_dom2"/>
</dbReference>
<dbReference type="GO" id="GO:0046872">
    <property type="term" value="F:metal ion binding"/>
    <property type="evidence" value="ECO:0007669"/>
    <property type="project" value="UniProtKB-KW"/>
</dbReference>
<comment type="subcellular location">
    <subcellularLocation>
        <location evidence="1">Plastid</location>
        <location evidence="1">Chloroplast</location>
    </subcellularLocation>
</comment>
<feature type="region of interest" description="Disordered" evidence="11">
    <location>
        <begin position="618"/>
        <end position="641"/>
    </location>
</feature>
<dbReference type="STRING" id="69332.A0A388KNV0"/>
<dbReference type="Gene3D" id="1.20.120.430">
    <property type="entry name" value="tRNA modification GTPase MnmE domain 2"/>
    <property type="match status" value="2"/>
</dbReference>
<feature type="compositionally biased region" description="Low complexity" evidence="11">
    <location>
        <begin position="986"/>
        <end position="996"/>
    </location>
</feature>
<dbReference type="PROSITE" id="PS51709">
    <property type="entry name" value="G_TRME"/>
    <property type="match status" value="1"/>
</dbReference>
<keyword evidence="3 10" id="KW-0819">tRNA processing</keyword>
<feature type="compositionally biased region" description="Basic and acidic residues" evidence="11">
    <location>
        <begin position="526"/>
        <end position="547"/>
    </location>
</feature>
<dbReference type="HAMAP" id="MF_00379">
    <property type="entry name" value="GTPase_MnmE"/>
    <property type="match status" value="1"/>
</dbReference>
<evidence type="ECO:0000313" key="14">
    <source>
        <dbReference type="Proteomes" id="UP000265515"/>
    </source>
</evidence>
<dbReference type="Gene3D" id="3.40.50.300">
    <property type="entry name" value="P-loop containing nucleotide triphosphate hydrolases"/>
    <property type="match status" value="2"/>
</dbReference>
<evidence type="ECO:0000256" key="2">
    <source>
        <dbReference type="ARBA" id="ARBA00011043"/>
    </source>
</evidence>
<dbReference type="PANTHER" id="PTHR42714">
    <property type="entry name" value="TRNA MODIFICATION GTPASE GTPBP3"/>
    <property type="match status" value="1"/>
</dbReference>
<keyword evidence="14" id="KW-1185">Reference proteome</keyword>
<dbReference type="PANTHER" id="PTHR42714:SF2">
    <property type="entry name" value="TRNA MODIFICATION GTPASE GTPBP3, MITOCHONDRIAL"/>
    <property type="match status" value="1"/>
</dbReference>
<dbReference type="Gramene" id="GBG71736">
    <property type="protein sequence ID" value="GBG71736"/>
    <property type="gene ID" value="CBR_g9146"/>
</dbReference>
<accession>A0A388KNV0</accession>
<dbReference type="CDD" id="cd14858">
    <property type="entry name" value="TrmE_N"/>
    <property type="match status" value="1"/>
</dbReference>
<protein>
    <recommendedName>
        <fullName evidence="12">TrmE-type G domain-containing protein</fullName>
    </recommendedName>
</protein>
<dbReference type="GO" id="GO:0005829">
    <property type="term" value="C:cytosol"/>
    <property type="evidence" value="ECO:0007669"/>
    <property type="project" value="TreeGrafter"/>
</dbReference>
<dbReference type="Proteomes" id="UP000265515">
    <property type="component" value="Unassembled WGS sequence"/>
</dbReference>
<keyword evidence="6" id="KW-0378">Hydrolase</keyword>
<dbReference type="SUPFAM" id="SSF101447">
    <property type="entry name" value="Formin homology 2 domain (FH2 domain)"/>
    <property type="match status" value="1"/>
</dbReference>
<feature type="region of interest" description="Disordered" evidence="11">
    <location>
        <begin position="351"/>
        <end position="388"/>
    </location>
</feature>
<dbReference type="GO" id="GO:0002098">
    <property type="term" value="P:tRNA wobble uridine modification"/>
    <property type="evidence" value="ECO:0007669"/>
    <property type="project" value="TreeGrafter"/>
</dbReference>
<keyword evidence="7" id="KW-0460">Magnesium</keyword>
<name>A0A388KNV0_CHABU</name>
<feature type="compositionally biased region" description="Acidic residues" evidence="11">
    <location>
        <begin position="623"/>
        <end position="633"/>
    </location>
</feature>
<comment type="similarity">
    <text evidence="2 10">Belongs to the TRAFAC class TrmE-Era-EngA-EngB-Septin-like GTPase superfamily. TrmE GTPase family.</text>
</comment>
<feature type="region of interest" description="Disordered" evidence="11">
    <location>
        <begin position="515"/>
        <end position="598"/>
    </location>
</feature>
<dbReference type="NCBIfam" id="TIGR00231">
    <property type="entry name" value="small_GTP"/>
    <property type="match status" value="1"/>
</dbReference>
<dbReference type="GO" id="GO:0030488">
    <property type="term" value="P:tRNA methylation"/>
    <property type="evidence" value="ECO:0007669"/>
    <property type="project" value="TreeGrafter"/>
</dbReference>
<dbReference type="EMBL" id="BFEA01000152">
    <property type="protein sequence ID" value="GBG71736.1"/>
    <property type="molecule type" value="Genomic_DNA"/>
</dbReference>
<feature type="region of interest" description="Disordered" evidence="11">
    <location>
        <begin position="981"/>
        <end position="1001"/>
    </location>
</feature>
<feature type="region of interest" description="Disordered" evidence="11">
    <location>
        <begin position="24"/>
        <end position="67"/>
    </location>
</feature>
<evidence type="ECO:0000256" key="10">
    <source>
        <dbReference type="RuleBase" id="RU003313"/>
    </source>
</evidence>
<evidence type="ECO:0000256" key="11">
    <source>
        <dbReference type="SAM" id="MobiDB-lite"/>
    </source>
</evidence>
<evidence type="ECO:0000256" key="7">
    <source>
        <dbReference type="ARBA" id="ARBA00022842"/>
    </source>
</evidence>
<dbReference type="AlphaFoldDB" id="A0A388KNV0"/>
<feature type="region of interest" description="Disordered" evidence="11">
    <location>
        <begin position="134"/>
        <end position="154"/>
    </location>
</feature>
<dbReference type="InterPro" id="IPR031168">
    <property type="entry name" value="G_TrmE"/>
</dbReference>
<dbReference type="InterPro" id="IPR027417">
    <property type="entry name" value="P-loop_NTPase"/>
</dbReference>
<dbReference type="GO" id="GO:0005525">
    <property type="term" value="F:GTP binding"/>
    <property type="evidence" value="ECO:0007669"/>
    <property type="project" value="UniProtKB-KW"/>
</dbReference>
<dbReference type="InterPro" id="IPR006073">
    <property type="entry name" value="GTP-bd"/>
</dbReference>
<evidence type="ECO:0000256" key="6">
    <source>
        <dbReference type="ARBA" id="ARBA00022801"/>
    </source>
</evidence>
<dbReference type="InterPro" id="IPR025867">
    <property type="entry name" value="MnmE_helical"/>
</dbReference>
<feature type="compositionally biased region" description="Pro residues" evidence="11">
    <location>
        <begin position="369"/>
        <end position="382"/>
    </location>
</feature>
<keyword evidence="9 10" id="KW-0342">GTP-binding</keyword>
<dbReference type="InterPro" id="IPR027266">
    <property type="entry name" value="TrmE/GcvT-like"/>
</dbReference>
<evidence type="ECO:0000313" key="13">
    <source>
        <dbReference type="EMBL" id="GBG71736.1"/>
    </source>
</evidence>
<keyword evidence="5 10" id="KW-0547">Nucleotide-binding</keyword>
<dbReference type="InterPro" id="IPR018948">
    <property type="entry name" value="GTP-bd_TrmE_N"/>
</dbReference>
<dbReference type="OrthoDB" id="2020380at2759"/>
<feature type="compositionally biased region" description="Low complexity" evidence="11">
    <location>
        <begin position="50"/>
        <end position="67"/>
    </location>
</feature>
<evidence type="ECO:0000259" key="12">
    <source>
        <dbReference type="PROSITE" id="PS51709"/>
    </source>
</evidence>
<evidence type="ECO:0000256" key="8">
    <source>
        <dbReference type="ARBA" id="ARBA00022958"/>
    </source>
</evidence>
<feature type="domain" description="TrmE-type G" evidence="12">
    <location>
        <begin position="868"/>
        <end position="1094"/>
    </location>
</feature>
<dbReference type="SUPFAM" id="SSF52540">
    <property type="entry name" value="P-loop containing nucleoside triphosphate hydrolases"/>
    <property type="match status" value="1"/>
</dbReference>
<dbReference type="FunFam" id="3.30.1360.120:FF:000003">
    <property type="entry name" value="tRNA modification GTPase MnmE"/>
    <property type="match status" value="1"/>
</dbReference>
<dbReference type="InterPro" id="IPR004520">
    <property type="entry name" value="GTPase_MnmE"/>
</dbReference>
<evidence type="ECO:0000256" key="1">
    <source>
        <dbReference type="ARBA" id="ARBA00004229"/>
    </source>
</evidence>
<evidence type="ECO:0000256" key="4">
    <source>
        <dbReference type="ARBA" id="ARBA00022723"/>
    </source>
</evidence>
<comment type="caution">
    <text evidence="13">The sequence shown here is derived from an EMBL/GenBank/DDBJ whole genome shotgun (WGS) entry which is preliminary data.</text>
</comment>
<proteinExistence type="inferred from homology"/>